<evidence type="ECO:0000313" key="5">
    <source>
        <dbReference type="Proteomes" id="UP000541857"/>
    </source>
</evidence>
<organism evidence="4 5">
    <name type="scientific">Gelidibacter maritimus</name>
    <dbReference type="NCBI Taxonomy" id="2761487"/>
    <lineage>
        <taxon>Bacteria</taxon>
        <taxon>Pseudomonadati</taxon>
        <taxon>Bacteroidota</taxon>
        <taxon>Flavobacteriia</taxon>
        <taxon>Flavobacteriales</taxon>
        <taxon>Flavobacteriaceae</taxon>
        <taxon>Gelidibacter</taxon>
    </lineage>
</organism>
<gene>
    <name evidence="4" type="primary">sufB</name>
    <name evidence="4" type="ORF">H3Z82_03470</name>
</gene>
<dbReference type="EMBL" id="JACGLT010000002">
    <property type="protein sequence ID" value="MBA6151779.1"/>
    <property type="molecule type" value="Genomic_DNA"/>
</dbReference>
<dbReference type="PANTHER" id="PTHR30508:SF1">
    <property type="entry name" value="UPF0051 PROTEIN ABCI8, CHLOROPLASTIC-RELATED"/>
    <property type="match status" value="1"/>
</dbReference>
<dbReference type="InterPro" id="IPR037284">
    <property type="entry name" value="SUF_FeS_clus_asmbl_SufBD_sf"/>
</dbReference>
<comment type="similarity">
    <text evidence="1">Belongs to the iron-sulfur cluster assembly SufBD family.</text>
</comment>
<evidence type="ECO:0000313" key="4">
    <source>
        <dbReference type="EMBL" id="MBA6151779.1"/>
    </source>
</evidence>
<dbReference type="InterPro" id="IPR000825">
    <property type="entry name" value="SUF_FeS_clus_asmbl_SufBD_core"/>
</dbReference>
<dbReference type="InterPro" id="IPR055346">
    <property type="entry name" value="Fe-S_cluster_assembly_SufBD"/>
</dbReference>
<dbReference type="Pfam" id="PF19295">
    <property type="entry name" value="SufBD_N"/>
    <property type="match status" value="1"/>
</dbReference>
<dbReference type="NCBIfam" id="NF008773">
    <property type="entry name" value="PRK11814.1"/>
    <property type="match status" value="1"/>
</dbReference>
<dbReference type="InterPro" id="IPR045595">
    <property type="entry name" value="SufBD_N"/>
</dbReference>
<feature type="domain" description="SUF system FeS cluster assembly SufBD core" evidence="2">
    <location>
        <begin position="211"/>
        <end position="452"/>
    </location>
</feature>
<evidence type="ECO:0000259" key="3">
    <source>
        <dbReference type="Pfam" id="PF19295"/>
    </source>
</evidence>
<dbReference type="AlphaFoldDB" id="A0A7W2M323"/>
<dbReference type="GO" id="GO:0016226">
    <property type="term" value="P:iron-sulfur cluster assembly"/>
    <property type="evidence" value="ECO:0007669"/>
    <property type="project" value="InterPro"/>
</dbReference>
<accession>A0A7W2M323</accession>
<dbReference type="Proteomes" id="UP000541857">
    <property type="component" value="Unassembled WGS sequence"/>
</dbReference>
<dbReference type="SUPFAM" id="SSF101960">
    <property type="entry name" value="Stabilizer of iron transporter SufD"/>
    <property type="match status" value="1"/>
</dbReference>
<evidence type="ECO:0000256" key="1">
    <source>
        <dbReference type="ARBA" id="ARBA00043967"/>
    </source>
</evidence>
<dbReference type="InterPro" id="IPR010231">
    <property type="entry name" value="SUF_FeS_clus_asmbl_SufB"/>
</dbReference>
<proteinExistence type="inferred from homology"/>
<sequence>MKYTEDDLREELKTKEYEYGFFTDIESDTFEPGLNEDVVRAISLKKNEPEWMTEWRLEAFRAWEKMEEPEWANVTYEKPDFQAISYYSAPNTKPKYDSLDEVDPQLLETFDKLGISLDEQKMLAGVAMDVVIDSVSVATTFKKSLDEKGIIFCSISEAIQEHPELVKKYIGTVVPRTDNFYAALNSAVFSDGSFCYIPKGVRCPMELSTYFRINQGGTGQFERTLLIADEDSYVSYLEGCTAPSRDENQMHAAVVELIAMDSAEIKYSTVQNWFPGTAEGKGGVFNFVTKRGICEDNAKISWTQVETGSAVTWKYPSCILKGDNSVGEFYSIAVTNHHQQADTGTKMIHLGKNTKSTIISKGISAGKAQNSYRGLVQIGPRAENARNFSECDSLLMGNDCGAHTFPYIEVKNKSAIIEHEATTSKIGEDQIFYCNQRGIDTEKAIALIVNGFSKEVLNKLPMEFAVEAQKLLEISLEGSVG</sequence>
<name>A0A7W2M323_9FLAO</name>
<comment type="caution">
    <text evidence="4">The sequence shown here is derived from an EMBL/GenBank/DDBJ whole genome shotgun (WGS) entry which is preliminary data.</text>
</comment>
<keyword evidence="5" id="KW-1185">Reference proteome</keyword>
<reference evidence="4 5" key="1">
    <citation type="submission" date="2020-07" db="EMBL/GenBank/DDBJ databases">
        <title>Bacterium isolated from marine sediment.</title>
        <authorList>
            <person name="Shang D."/>
        </authorList>
    </citation>
    <scope>NUCLEOTIDE SEQUENCE [LARGE SCALE GENOMIC DNA]</scope>
    <source>
        <strain evidence="4 5">F6074</strain>
    </source>
</reference>
<dbReference type="Pfam" id="PF01458">
    <property type="entry name" value="SUFBD_core"/>
    <property type="match status" value="1"/>
</dbReference>
<dbReference type="PANTHER" id="PTHR30508">
    <property type="entry name" value="FES CLUSTER ASSEMBLY PROTEIN SUF"/>
    <property type="match status" value="1"/>
</dbReference>
<dbReference type="NCBIfam" id="TIGR01980">
    <property type="entry name" value="sufB"/>
    <property type="match status" value="1"/>
</dbReference>
<feature type="domain" description="SUF system FeS cluster assembly SufBD N-terminal" evidence="3">
    <location>
        <begin position="44"/>
        <end position="203"/>
    </location>
</feature>
<protein>
    <submittedName>
        <fullName evidence="4">Fe-S cluster assembly protein SufB</fullName>
    </submittedName>
</protein>
<evidence type="ECO:0000259" key="2">
    <source>
        <dbReference type="Pfam" id="PF01458"/>
    </source>
</evidence>
<dbReference type="RefSeq" id="WP_182202495.1">
    <property type="nucleotide sequence ID" value="NZ_JACGLT010000002.1"/>
</dbReference>